<dbReference type="Pfam" id="PF18701">
    <property type="entry name" value="DUF5641"/>
    <property type="match status" value="1"/>
</dbReference>
<dbReference type="AlphaFoldDB" id="A0AAF5PV68"/>
<evidence type="ECO:0000259" key="1">
    <source>
        <dbReference type="Pfam" id="PF18701"/>
    </source>
</evidence>
<reference evidence="2" key="2">
    <citation type="journal article" date="2016" name="Mol. Ecol.">
        <title>Population genomics of the filarial nematode parasite Wuchereria bancrofti from mosquitoes.</title>
        <authorList>
            <person name="Small S.T."/>
            <person name="Reimer L.J."/>
            <person name="Tisch D.J."/>
            <person name="King C.L."/>
            <person name="Christensen B.M."/>
            <person name="Siba P.M."/>
            <person name="Kazura J.W."/>
            <person name="Serre D."/>
            <person name="Zimmerman P.A."/>
        </authorList>
    </citation>
    <scope>NUCLEOTIDE SEQUENCE</scope>
    <source>
        <strain evidence="2">pt0022</strain>
    </source>
</reference>
<proteinExistence type="predicted"/>
<dbReference type="InterPro" id="IPR040676">
    <property type="entry name" value="DUF5641"/>
</dbReference>
<protein>
    <recommendedName>
        <fullName evidence="1">DUF5641 domain-containing protein</fullName>
    </recommendedName>
</protein>
<accession>A0AAF5PV68</accession>
<dbReference type="Proteomes" id="UP000093561">
    <property type="component" value="Unassembled WGS sequence"/>
</dbReference>
<reference evidence="2" key="1">
    <citation type="submission" date="2015-03" db="EMBL/GenBank/DDBJ databases">
        <title>Wuchereria bancrofti Genome Sequencing Papua New Guinea Strain.</title>
        <authorList>
            <person name="Small S.T."/>
            <person name="Serre D."/>
            <person name="Zimmerman P.A."/>
        </authorList>
    </citation>
    <scope>NUCLEOTIDE SEQUENCE [LARGE SCALE GENOMIC DNA]</scope>
    <source>
        <strain evidence="2">pt0022</strain>
    </source>
</reference>
<organism evidence="2 3">
    <name type="scientific">Wuchereria bancrofti</name>
    <dbReference type="NCBI Taxonomy" id="6293"/>
    <lineage>
        <taxon>Eukaryota</taxon>
        <taxon>Metazoa</taxon>
        <taxon>Ecdysozoa</taxon>
        <taxon>Nematoda</taxon>
        <taxon>Chromadorea</taxon>
        <taxon>Rhabditida</taxon>
        <taxon>Spirurina</taxon>
        <taxon>Spiruromorpha</taxon>
        <taxon>Filarioidea</taxon>
        <taxon>Onchocercidae</taxon>
        <taxon>Wuchereria</taxon>
    </lineage>
</organism>
<evidence type="ECO:0000313" key="2">
    <source>
        <dbReference type="Proteomes" id="UP000093561"/>
    </source>
</evidence>
<reference evidence="3" key="3">
    <citation type="submission" date="2024-02" db="UniProtKB">
        <authorList>
            <consortium name="WormBaseParasite"/>
        </authorList>
    </citation>
    <scope>IDENTIFICATION</scope>
    <source>
        <strain evidence="3">pt0022</strain>
    </source>
</reference>
<feature type="domain" description="DUF5641" evidence="1">
    <location>
        <begin position="60"/>
        <end position="136"/>
    </location>
</feature>
<dbReference type="WBParaSite" id="mrna-Wban_06350">
    <property type="protein sequence ID" value="mrna-Wban_06350"/>
    <property type="gene ID" value="Wban_06350"/>
</dbReference>
<sequence length="136" mass="16552">MQRALAHRSSRNKMPTHDRLFLQKMHGSARGEHLTEDNVYRKDKTVCREENLQIDALAHQYKNTCKRIDHLWKIWREEYLEELRERAQRKHRGPRSKIRREREIDELLLLKGDRPRNSWRMGRVVTLIRGKDSICR</sequence>
<evidence type="ECO:0000313" key="3">
    <source>
        <dbReference type="WBParaSite" id="mrna-Wban_06350"/>
    </source>
</evidence>
<name>A0AAF5PV68_WUCBA</name>